<dbReference type="SMR" id="A0A2G3A4F7"/>
<evidence type="ECO:0000256" key="2">
    <source>
        <dbReference type="ARBA" id="ARBA00022448"/>
    </source>
</evidence>
<dbReference type="OMA" id="HARMYAL"/>
<name>A0A2G3A4F7_CAPAN</name>
<dbReference type="InterPro" id="IPR044770">
    <property type="entry name" value="MFS_spinster-like"/>
</dbReference>
<evidence type="ECO:0000256" key="4">
    <source>
        <dbReference type="ARBA" id="ARBA00022989"/>
    </source>
</evidence>
<evidence type="ECO:0000256" key="5">
    <source>
        <dbReference type="ARBA" id="ARBA00023136"/>
    </source>
</evidence>
<evidence type="ECO:0000256" key="6">
    <source>
        <dbReference type="SAM" id="Phobius"/>
    </source>
</evidence>
<dbReference type="Gramene" id="PHT89127">
    <property type="protein sequence ID" value="PHT89127"/>
    <property type="gene ID" value="T459_04240"/>
</dbReference>
<evidence type="ECO:0000313" key="8">
    <source>
        <dbReference type="Proteomes" id="UP000222542"/>
    </source>
</evidence>
<proteinExistence type="predicted"/>
<comment type="subcellular location">
    <subcellularLocation>
        <location evidence="1">Membrane</location>
        <topology evidence="1">Multi-pass membrane protein</topology>
    </subcellularLocation>
</comment>
<protein>
    <submittedName>
        <fullName evidence="7">Uncharacterized protein</fullName>
    </submittedName>
</protein>
<dbReference type="AlphaFoldDB" id="A0A2G3A4F7"/>
<dbReference type="Proteomes" id="UP000222542">
    <property type="component" value="Unassembled WGS sequence"/>
</dbReference>
<evidence type="ECO:0000256" key="3">
    <source>
        <dbReference type="ARBA" id="ARBA00022692"/>
    </source>
</evidence>
<feature type="transmembrane region" description="Helical" evidence="6">
    <location>
        <begin position="78"/>
        <end position="98"/>
    </location>
</feature>
<organism evidence="7 8">
    <name type="scientific">Capsicum annuum</name>
    <name type="common">Capsicum pepper</name>
    <dbReference type="NCBI Taxonomy" id="4072"/>
    <lineage>
        <taxon>Eukaryota</taxon>
        <taxon>Viridiplantae</taxon>
        <taxon>Streptophyta</taxon>
        <taxon>Embryophyta</taxon>
        <taxon>Tracheophyta</taxon>
        <taxon>Spermatophyta</taxon>
        <taxon>Magnoliopsida</taxon>
        <taxon>eudicotyledons</taxon>
        <taxon>Gunneridae</taxon>
        <taxon>Pentapetalae</taxon>
        <taxon>asterids</taxon>
        <taxon>lamiids</taxon>
        <taxon>Solanales</taxon>
        <taxon>Solanaceae</taxon>
        <taxon>Solanoideae</taxon>
        <taxon>Capsiceae</taxon>
        <taxon>Capsicum</taxon>
    </lineage>
</organism>
<reference evidence="7 8" key="2">
    <citation type="journal article" date="2017" name="Genome Biol.">
        <title>New reference genome sequences of hot pepper reveal the massive evolution of plant disease-resistance genes by retroduplication.</title>
        <authorList>
            <person name="Kim S."/>
            <person name="Park J."/>
            <person name="Yeom S.I."/>
            <person name="Kim Y.M."/>
            <person name="Seo E."/>
            <person name="Kim K.T."/>
            <person name="Kim M.S."/>
            <person name="Lee J.M."/>
            <person name="Cheong K."/>
            <person name="Shin H.S."/>
            <person name="Kim S.B."/>
            <person name="Han K."/>
            <person name="Lee J."/>
            <person name="Park M."/>
            <person name="Lee H.A."/>
            <person name="Lee H.Y."/>
            <person name="Lee Y."/>
            <person name="Oh S."/>
            <person name="Lee J.H."/>
            <person name="Choi E."/>
            <person name="Choi E."/>
            <person name="Lee S.E."/>
            <person name="Jeon J."/>
            <person name="Kim H."/>
            <person name="Choi G."/>
            <person name="Song H."/>
            <person name="Lee J."/>
            <person name="Lee S.C."/>
            <person name="Kwon J.K."/>
            <person name="Lee H.Y."/>
            <person name="Koo N."/>
            <person name="Hong Y."/>
            <person name="Kim R.W."/>
            <person name="Kang W.H."/>
            <person name="Huh J.H."/>
            <person name="Kang B.C."/>
            <person name="Yang T.J."/>
            <person name="Lee Y.H."/>
            <person name="Bennetzen J.L."/>
            <person name="Choi D."/>
        </authorList>
    </citation>
    <scope>NUCLEOTIDE SEQUENCE [LARGE SCALE GENOMIC DNA]</scope>
    <source>
        <strain evidence="8">cv. CM334</strain>
    </source>
</reference>
<reference evidence="7 8" key="1">
    <citation type="journal article" date="2014" name="Nat. Genet.">
        <title>Genome sequence of the hot pepper provides insights into the evolution of pungency in Capsicum species.</title>
        <authorList>
            <person name="Kim S."/>
            <person name="Park M."/>
            <person name="Yeom S.I."/>
            <person name="Kim Y.M."/>
            <person name="Lee J.M."/>
            <person name="Lee H.A."/>
            <person name="Seo E."/>
            <person name="Choi J."/>
            <person name="Cheong K."/>
            <person name="Kim K.T."/>
            <person name="Jung K."/>
            <person name="Lee G.W."/>
            <person name="Oh S.K."/>
            <person name="Bae C."/>
            <person name="Kim S.B."/>
            <person name="Lee H.Y."/>
            <person name="Kim S.Y."/>
            <person name="Kim M.S."/>
            <person name="Kang B.C."/>
            <person name="Jo Y.D."/>
            <person name="Yang H.B."/>
            <person name="Jeong H.J."/>
            <person name="Kang W.H."/>
            <person name="Kwon J.K."/>
            <person name="Shin C."/>
            <person name="Lim J.Y."/>
            <person name="Park J.H."/>
            <person name="Huh J.H."/>
            <person name="Kim J.S."/>
            <person name="Kim B.D."/>
            <person name="Cohen O."/>
            <person name="Paran I."/>
            <person name="Suh M.C."/>
            <person name="Lee S.B."/>
            <person name="Kim Y.K."/>
            <person name="Shin Y."/>
            <person name="Noh S.J."/>
            <person name="Park J."/>
            <person name="Seo Y.S."/>
            <person name="Kwon S.Y."/>
            <person name="Kim H.A."/>
            <person name="Park J.M."/>
            <person name="Kim H.J."/>
            <person name="Choi S.B."/>
            <person name="Bosland P.W."/>
            <person name="Reeves G."/>
            <person name="Jo S.H."/>
            <person name="Lee B.W."/>
            <person name="Cho H.T."/>
            <person name="Choi H.S."/>
            <person name="Lee M.S."/>
            <person name="Yu Y."/>
            <person name="Do Choi Y."/>
            <person name="Park B.S."/>
            <person name="van Deynze A."/>
            <person name="Ashrafi H."/>
            <person name="Hill T."/>
            <person name="Kim W.T."/>
            <person name="Pai H.S."/>
            <person name="Ahn H.K."/>
            <person name="Yeam I."/>
            <person name="Giovannoni J.J."/>
            <person name="Rose J.K."/>
            <person name="Sorensen I."/>
            <person name="Lee S.J."/>
            <person name="Kim R.W."/>
            <person name="Choi I.Y."/>
            <person name="Choi B.S."/>
            <person name="Lim J.S."/>
            <person name="Lee Y.H."/>
            <person name="Choi D."/>
        </authorList>
    </citation>
    <scope>NUCLEOTIDE SEQUENCE [LARGE SCALE GENOMIC DNA]</scope>
    <source>
        <strain evidence="8">cv. CM334</strain>
    </source>
</reference>
<dbReference type="GO" id="GO:0016020">
    <property type="term" value="C:membrane"/>
    <property type="evidence" value="ECO:0007669"/>
    <property type="project" value="UniProtKB-SubCell"/>
</dbReference>
<evidence type="ECO:0000256" key="1">
    <source>
        <dbReference type="ARBA" id="ARBA00004141"/>
    </source>
</evidence>
<accession>A0A2G3A4F7</accession>
<keyword evidence="2" id="KW-0813">Transport</keyword>
<keyword evidence="4 6" id="KW-1133">Transmembrane helix</keyword>
<dbReference type="PANTHER" id="PTHR23505:SF78">
    <property type="entry name" value="MAJOR FACILITATOR SUPERFAMILY PROTEIN"/>
    <property type="match status" value="1"/>
</dbReference>
<keyword evidence="8" id="KW-1185">Reference proteome</keyword>
<dbReference type="PANTHER" id="PTHR23505">
    <property type="entry name" value="SPINSTER"/>
    <property type="match status" value="1"/>
</dbReference>
<dbReference type="STRING" id="4072.A0A2G3A4F7"/>
<gene>
    <name evidence="7" type="ORF">T459_04240</name>
</gene>
<keyword evidence="3 6" id="KW-0812">Transmembrane</keyword>
<keyword evidence="5 6" id="KW-0472">Membrane</keyword>
<sequence>MTISWNSTASNGPMFAVVIPSKHRTMIYAFDRAFEVSFSSFAARVVGIVAENLYGYDTKSVDPVLGSAKEALALSKGLFSMMVLPFGLCCLFYTPLYWTFKKDRENARLASIKEIEMISNT</sequence>
<comment type="caution">
    <text evidence="7">The sequence shown here is derived from an EMBL/GenBank/DDBJ whole genome shotgun (WGS) entry which is preliminary data.</text>
</comment>
<evidence type="ECO:0000313" key="7">
    <source>
        <dbReference type="EMBL" id="PHT89127.1"/>
    </source>
</evidence>
<dbReference type="EMBL" id="AYRZ02000002">
    <property type="protein sequence ID" value="PHT89127.1"/>
    <property type="molecule type" value="Genomic_DNA"/>
</dbReference>